<dbReference type="CDD" id="cd07302">
    <property type="entry name" value="CHD"/>
    <property type="match status" value="1"/>
</dbReference>
<feature type="transmembrane region" description="Helical" evidence="7">
    <location>
        <begin position="23"/>
        <end position="43"/>
    </location>
</feature>
<evidence type="ECO:0000313" key="11">
    <source>
        <dbReference type="Proteomes" id="UP001651690"/>
    </source>
</evidence>
<gene>
    <name evidence="10" type="ORF">NM203_27760</name>
</gene>
<keyword evidence="11" id="KW-1185">Reference proteome</keyword>
<evidence type="ECO:0000256" key="1">
    <source>
        <dbReference type="ARBA" id="ARBA00004651"/>
    </source>
</evidence>
<keyword evidence="3" id="KW-1003">Cell membrane</keyword>
<dbReference type="Proteomes" id="UP001651690">
    <property type="component" value="Unassembled WGS sequence"/>
</dbReference>
<feature type="transmembrane region" description="Helical" evidence="7">
    <location>
        <begin position="113"/>
        <end position="130"/>
    </location>
</feature>
<protein>
    <submittedName>
        <fullName evidence="10">Adenylate/guanylate cyclase domain-containing protein</fullName>
    </submittedName>
</protein>
<dbReference type="InterPro" id="IPR001054">
    <property type="entry name" value="A/G_cyclase"/>
</dbReference>
<evidence type="ECO:0000259" key="8">
    <source>
        <dbReference type="PROSITE" id="PS50125"/>
    </source>
</evidence>
<comment type="similarity">
    <text evidence="2">Belongs to the adenylyl cyclase class-3 family.</text>
</comment>
<evidence type="ECO:0000256" key="7">
    <source>
        <dbReference type="SAM" id="Phobius"/>
    </source>
</evidence>
<comment type="subcellular location">
    <subcellularLocation>
        <location evidence="1">Cell membrane</location>
        <topology evidence="1">Multi-pass membrane protein</topology>
    </subcellularLocation>
</comment>
<dbReference type="EMBL" id="JANDBD010000014">
    <property type="protein sequence ID" value="MCP9275987.1"/>
    <property type="molecule type" value="Genomic_DNA"/>
</dbReference>
<comment type="caution">
    <text evidence="10">The sequence shown here is derived from an EMBL/GenBank/DDBJ whole genome shotgun (WGS) entry which is preliminary data.</text>
</comment>
<dbReference type="SUPFAM" id="SSF158472">
    <property type="entry name" value="HAMP domain-like"/>
    <property type="match status" value="1"/>
</dbReference>
<evidence type="ECO:0000256" key="3">
    <source>
        <dbReference type="ARBA" id="ARBA00022475"/>
    </source>
</evidence>
<dbReference type="PANTHER" id="PTHR43081:SF17">
    <property type="entry name" value="BLL5647 PROTEIN"/>
    <property type="match status" value="1"/>
</dbReference>
<feature type="transmembrane region" description="Helical" evidence="7">
    <location>
        <begin position="189"/>
        <end position="217"/>
    </location>
</feature>
<dbReference type="PANTHER" id="PTHR43081">
    <property type="entry name" value="ADENYLATE CYCLASE, TERMINAL-DIFFERENTIATION SPECIFIC-RELATED"/>
    <property type="match status" value="1"/>
</dbReference>
<accession>A0ABT1MC89</accession>
<evidence type="ECO:0000256" key="5">
    <source>
        <dbReference type="ARBA" id="ARBA00022989"/>
    </source>
</evidence>
<feature type="transmembrane region" description="Helical" evidence="7">
    <location>
        <begin position="136"/>
        <end position="160"/>
    </location>
</feature>
<dbReference type="Pfam" id="PF00672">
    <property type="entry name" value="HAMP"/>
    <property type="match status" value="1"/>
</dbReference>
<dbReference type="SMART" id="SM00044">
    <property type="entry name" value="CYCc"/>
    <property type="match status" value="1"/>
</dbReference>
<dbReference type="PROSITE" id="PS50885">
    <property type="entry name" value="HAMP"/>
    <property type="match status" value="1"/>
</dbReference>
<keyword evidence="6 7" id="KW-0472">Membrane</keyword>
<proteinExistence type="inferred from homology"/>
<reference evidence="10 11" key="1">
    <citation type="submission" date="2022-06" db="EMBL/GenBank/DDBJ databases">
        <title>Mycolicibacterium sp. CAU 1645 isolated from seawater.</title>
        <authorList>
            <person name="Kim W."/>
        </authorList>
    </citation>
    <scope>NUCLEOTIDE SEQUENCE [LARGE SCALE GENOMIC DNA]</scope>
    <source>
        <strain evidence="10 11">CAU 1645</strain>
    </source>
</reference>
<sequence length="510" mass="53772">MPDMPTEQVSTPRSSAGRIATRYVIALTGAQLLTAAEVAAVVISLSSQSFGETRKLLTGSNLAVLVVLIVASMAVTVAAALWNIRPSLRWFVTGAEPDEAQRRNAVNMVRRETAILLATWAVSGGVLVVLNPDAGWASTALLVFGVLFGASSSVSTSLLFSQRIFRPIVAAANKDFTARVTAPGVIPRLVLMWVVNSALPSISVALLIVCHAYGWLIPTTASIVIPVVVMTLVSVALGLRALILVSRSISDPIGDVVEAMAAVERGDLGRAVDVYEQSEIGRLQHGFNRMVAGLAERDRLHDLFGRHVGPDVVRQAIEGGETLEGGERDVAVLFIDLAASTELAVNRPPQEVADLLNAFFRIVVAAVDDRGGSINKFQGDAALAVFGAPLRSDGAATAALQTARTLSENMRGLPAVDFGIGVSAGPVFAGNIGAEKRYEYTVIGDPVNEAARLADAAKAVPCRTVASGAAIDRAEIGEQRRWIARGSTVLRGRSEPTRISVPRGQNGVHD</sequence>
<evidence type="ECO:0000259" key="9">
    <source>
        <dbReference type="PROSITE" id="PS50885"/>
    </source>
</evidence>
<dbReference type="SUPFAM" id="SSF55073">
    <property type="entry name" value="Nucleotide cyclase"/>
    <property type="match status" value="1"/>
</dbReference>
<dbReference type="InterPro" id="IPR003660">
    <property type="entry name" value="HAMP_dom"/>
</dbReference>
<evidence type="ECO:0000256" key="6">
    <source>
        <dbReference type="ARBA" id="ARBA00023136"/>
    </source>
</evidence>
<evidence type="ECO:0000313" key="10">
    <source>
        <dbReference type="EMBL" id="MCP9275987.1"/>
    </source>
</evidence>
<dbReference type="InterPro" id="IPR029787">
    <property type="entry name" value="Nucleotide_cyclase"/>
</dbReference>
<feature type="transmembrane region" description="Helical" evidence="7">
    <location>
        <begin position="223"/>
        <end position="243"/>
    </location>
</feature>
<feature type="domain" description="Guanylate cyclase" evidence="8">
    <location>
        <begin position="331"/>
        <end position="454"/>
    </location>
</feature>
<dbReference type="Gene3D" id="6.10.340.10">
    <property type="match status" value="1"/>
</dbReference>
<dbReference type="CDD" id="cd06225">
    <property type="entry name" value="HAMP"/>
    <property type="match status" value="1"/>
</dbReference>
<organism evidence="10 11">
    <name type="scientific">Mycolicibacterium arenosum</name>
    <dbReference type="NCBI Taxonomy" id="2952157"/>
    <lineage>
        <taxon>Bacteria</taxon>
        <taxon>Bacillati</taxon>
        <taxon>Actinomycetota</taxon>
        <taxon>Actinomycetes</taxon>
        <taxon>Mycobacteriales</taxon>
        <taxon>Mycobacteriaceae</taxon>
        <taxon>Mycolicibacterium</taxon>
    </lineage>
</organism>
<dbReference type="Gene3D" id="3.30.70.1230">
    <property type="entry name" value="Nucleotide cyclase"/>
    <property type="match status" value="1"/>
</dbReference>
<name>A0ABT1MC89_9MYCO</name>
<dbReference type="InterPro" id="IPR050697">
    <property type="entry name" value="Adenylyl/Guanylyl_Cyclase_3/4"/>
</dbReference>
<evidence type="ECO:0000256" key="4">
    <source>
        <dbReference type="ARBA" id="ARBA00022692"/>
    </source>
</evidence>
<keyword evidence="4 7" id="KW-0812">Transmembrane</keyword>
<feature type="domain" description="HAMP" evidence="9">
    <location>
        <begin position="247"/>
        <end position="299"/>
    </location>
</feature>
<dbReference type="PROSITE" id="PS50125">
    <property type="entry name" value="GUANYLATE_CYCLASE_2"/>
    <property type="match status" value="1"/>
</dbReference>
<dbReference type="Pfam" id="PF00211">
    <property type="entry name" value="Guanylate_cyc"/>
    <property type="match status" value="1"/>
</dbReference>
<evidence type="ECO:0000256" key="2">
    <source>
        <dbReference type="ARBA" id="ARBA00005381"/>
    </source>
</evidence>
<dbReference type="SMART" id="SM00304">
    <property type="entry name" value="HAMP"/>
    <property type="match status" value="1"/>
</dbReference>
<keyword evidence="5 7" id="KW-1133">Transmembrane helix</keyword>
<feature type="transmembrane region" description="Helical" evidence="7">
    <location>
        <begin position="63"/>
        <end position="82"/>
    </location>
</feature>